<evidence type="ECO:0000313" key="3">
    <source>
        <dbReference type="EMBL" id="MFD2521903.1"/>
    </source>
</evidence>
<evidence type="ECO:0000313" key="4">
    <source>
        <dbReference type="Proteomes" id="UP001597510"/>
    </source>
</evidence>
<feature type="chain" id="PRO_5046322968" evidence="1">
    <location>
        <begin position="18"/>
        <end position="233"/>
    </location>
</feature>
<reference evidence="4" key="1">
    <citation type="journal article" date="2019" name="Int. J. Syst. Evol. Microbiol.">
        <title>The Global Catalogue of Microorganisms (GCM) 10K type strain sequencing project: providing services to taxonomists for standard genome sequencing and annotation.</title>
        <authorList>
            <consortium name="The Broad Institute Genomics Platform"/>
            <consortium name="The Broad Institute Genome Sequencing Center for Infectious Disease"/>
            <person name="Wu L."/>
            <person name="Ma J."/>
        </authorList>
    </citation>
    <scope>NUCLEOTIDE SEQUENCE [LARGE SCALE GENOMIC DNA]</scope>
    <source>
        <strain evidence="4">KCTC 52344</strain>
    </source>
</reference>
<organism evidence="3 4">
    <name type="scientific">Emticicia soli</name>
    <dbReference type="NCBI Taxonomy" id="2027878"/>
    <lineage>
        <taxon>Bacteria</taxon>
        <taxon>Pseudomonadati</taxon>
        <taxon>Bacteroidota</taxon>
        <taxon>Cytophagia</taxon>
        <taxon>Cytophagales</taxon>
        <taxon>Leadbetterellaceae</taxon>
        <taxon>Emticicia</taxon>
    </lineage>
</organism>
<name>A0ABW5J7X6_9BACT</name>
<dbReference type="Pfam" id="PF18935">
    <property type="entry name" value="DUF5683"/>
    <property type="match status" value="1"/>
</dbReference>
<accession>A0ABW5J7X6</accession>
<comment type="caution">
    <text evidence="3">The sequence shown here is derived from an EMBL/GenBank/DDBJ whole genome shotgun (WGS) entry which is preliminary data.</text>
</comment>
<proteinExistence type="predicted"/>
<dbReference type="InterPro" id="IPR043738">
    <property type="entry name" value="DUF5683"/>
</dbReference>
<sequence length="233" mass="26163">MVRTLVFLLLITNISFAQKTDTLSIPAKADSITKVVVDSAKKLNLVNRILKTDTSKRQNFISRVFKADSAKKANPARKALIRSLILPGWGQATNKEYWVMPIVYAAAAGGVYTFWFTNYRYQYYKGYLEKIVKDKETSVMIEQLSGIWNKPTGKTIGPFTRTQVEPVVNSFRRYRDLTVIMFAVGWTLQAVQANVSAHLKTFDMSDDISLKFEPSVQPTAFGSAVGASVVLKF</sequence>
<dbReference type="EMBL" id="JBHULC010000011">
    <property type="protein sequence ID" value="MFD2521903.1"/>
    <property type="molecule type" value="Genomic_DNA"/>
</dbReference>
<evidence type="ECO:0000259" key="2">
    <source>
        <dbReference type="Pfam" id="PF18935"/>
    </source>
</evidence>
<keyword evidence="4" id="KW-1185">Reference proteome</keyword>
<dbReference type="Proteomes" id="UP001597510">
    <property type="component" value="Unassembled WGS sequence"/>
</dbReference>
<feature type="domain" description="DUF5683" evidence="2">
    <location>
        <begin position="76"/>
        <end position="233"/>
    </location>
</feature>
<feature type="signal peptide" evidence="1">
    <location>
        <begin position="1"/>
        <end position="17"/>
    </location>
</feature>
<keyword evidence="1" id="KW-0732">Signal</keyword>
<protein>
    <submittedName>
        <fullName evidence="3">DUF5683 domain-containing protein</fullName>
    </submittedName>
</protein>
<gene>
    <name evidence="3" type="ORF">ACFSR2_13475</name>
</gene>
<evidence type="ECO:0000256" key="1">
    <source>
        <dbReference type="SAM" id="SignalP"/>
    </source>
</evidence>
<dbReference type="RefSeq" id="WP_340236178.1">
    <property type="nucleotide sequence ID" value="NZ_JBBEWC010000005.1"/>
</dbReference>